<feature type="region of interest" description="Disordered" evidence="1">
    <location>
        <begin position="1953"/>
        <end position="1995"/>
    </location>
</feature>
<feature type="region of interest" description="Disordered" evidence="1">
    <location>
        <begin position="2096"/>
        <end position="2116"/>
    </location>
</feature>
<feature type="region of interest" description="Disordered" evidence="1">
    <location>
        <begin position="2140"/>
        <end position="2235"/>
    </location>
</feature>
<accession>D7G719</accession>
<feature type="region of interest" description="Disordered" evidence="1">
    <location>
        <begin position="1030"/>
        <end position="1068"/>
    </location>
</feature>
<feature type="compositionally biased region" description="Gly residues" evidence="1">
    <location>
        <begin position="599"/>
        <end position="614"/>
    </location>
</feature>
<feature type="compositionally biased region" description="Acidic residues" evidence="1">
    <location>
        <begin position="1288"/>
        <end position="1312"/>
    </location>
</feature>
<sequence length="2235" mass="229666">MIKQESTGLSAVTALLERLRMGLEEEAGTRTILQGIRGACAPPSSICDQLLQLLPLVSPPTALVEALPQFVGEDPVDIANVVKEYKDLLEGDRSMLVHVIGSLYDLPLGADTRQEVSTMTLEALSVVDEEDVPVVVRTLFKTARERDSAMVVSRVRAECAGLGMTALAVLVDVLADTFSINESVAKTFLAQVSASVASSAAGESRSFVPSSVAGAAGEQGEEVDPLSTLDVVGFLLLLPHRRHVAAVHSLLDKISRRPERLPTDKIVSLAEMSGKPPWTCIASPIRELGLWAAMASPALSRARGSSNASPGPSNSIGGAGNTTTTTNSSGGGGIDSYSRSSSASSLASLRRAGARILLAVFRGQPNARAPIVSCCLGVVGTHRLPSRGGRGGAGAGPRGGERDVAADALLGTCLGALDLLLELSENCPDLMSPYANTVGDLVLGGGGRTLHPRLLDKAARCLAVLTRQSNGIGMVNELMNHVQKQVFFLGAGSVGGGGGWGGARGFSGGRQGAGLQAGHGVGGGLGRSGDPDAERKSAIVLATHLIRGGALEERDEDALLGWAVRLLSLLRGGPSSLHTIALTLELLVTATSGDLCSPGGQGGRSGNGGTGGASSDGSRGVDHRREGWRRAGAAAAGRCLAGIGVLRLEEGGRGVGGDGGGGGGRELASRWQGRAPPLARNEKELVDVTRALGQEGEEEEEESHIFGGEQGGGGGGHVVGQRREGGGLAPTMSPPSPAGGATLCVRDMAIAMWREGNTTLSESARSLHSSWFAAITLSCRNAASSAAASSAGGGDTAFHSNGTPTSFDQQRVGGGRAPTGGTTRGGGASSGDNADPRGGGSWLRARLGMPVWPFSDESYGDEGPIEDSGGYWGLGGGTDGLGGGYSLWRIPTAECAWQGKEGTQQLVEAGAACVAARSLLSSAAKYLLANLSPTEGSPLLPETFAKATSNNQRSGGGGGDGGNDYGSRGARRSHADADSRDTGGVVDLNAGEASGPGSSSLLSDLVWRYLELGARGRVCVAALRRTARQLAGSGGGGGKGGGSAGVRGSAASTEGEGEEERAATRLEEGLSLGGEETWSTSNGRYVEKNDGRCRSAEDTAMTTPTTAMGSLMDGVKTPSVVLVAYVELLRTLVTRLESGGARGGGAGGGGPAGVVLGVRALDLETLFRGTVKCSKALPILRKAQATSKTALLAKFTPQKRRRESFAALQNKQKISVSARRRNGRNSGGGGGRAAAAASAETTKRRTRSIDASRGGGSRGTARWLGGDSVRRRVDRGVIGGLRGVMEGGDSDSDDEEKEEEEDEVVFSDEESRDSEWNSSETDDTSEDEDSSSDESDQEAEDEPRYPRASTPKGKRRAAAAAAAARTSKKTGAGGPWSETPAGARRAGGASSSVAAGGSRTADVEANPWKGLPGLSLCQFWRYRLLLEVVLAARGGDGGGDERSDGGGWAELPRTEFVEVMKQLAAATSSRPASTAAINESGGGGGDDLYDAEDAVFSELSEQHDKAEDGLLAGMVVEVLAALSAGLPRSEEAAVLSWKGLRAVYPRGYGAGYSHVGGVVGGLRRQGASLLSSPVSLRFFLHLHRYGGTTSRLRGQLQFPSHMGNASAMLSRTGLPALPFLQHALLTHWALSGRMGRAWGLAAAVVDMEAFVLGKTGPTCKGSEDSASRQQSSSARHKATPSSSSWSSSPPTLTPTPVLSQENLDVFITAVVKLLPASLALASPQKPSAEPPGTSVQGGATRNDVTGSGVVYTESGSRVRGPIPGVSSSPYEELECLGMVLECLVEACIESLYNGAWNSSAGAEELTALGRLLRRCVLPVALCCSKTLRALESQLERALAWRCSQTLDVNGVRDRGKSAAVPGGSTEGVDFGAARLCRGLLEQCDLCADAVRTLGTAVRSATFPEEKDGGADAPSALRPHRTVRDRIVKILPGAVLQSDQLSAAVDHARGVLQLPRKAGRDDDDDGITGDKDEASPGHKLPRPTSKTSSRRGASERLLSRCAAAAAAGGGEGQGGEVGGMVADTRRGGVVRGKLGGMRLLSLGAELRVSWAGVEPSNKDGGRREASTPFAAAAPTLAAQSSRPAPSTLRTADSVEWRRRQQGQPHGESPNTATSGEAAQAVTQGEIFAGTKVNAVEPSSWVEEAAEGGSSAVERAGSGGVGRGPSFFPRDGAGGSSSGRLEGAPGDEATGSRMSPGDGGDVHGEGGFEAYEEEEEGEEEQEEVDQFRVVGGWGTFS</sequence>
<feature type="region of interest" description="Disordered" evidence="1">
    <location>
        <begin position="1202"/>
        <end position="1265"/>
    </location>
</feature>
<feature type="compositionally biased region" description="Low complexity" evidence="1">
    <location>
        <begin position="2145"/>
        <end position="2154"/>
    </location>
</feature>
<dbReference type="InParanoid" id="D7G719"/>
<feature type="compositionally biased region" description="Polar residues" evidence="1">
    <location>
        <begin position="1733"/>
        <end position="1744"/>
    </location>
</feature>
<gene>
    <name evidence="2" type="ORF">Esi_0008_0155</name>
</gene>
<feature type="compositionally biased region" description="Gly residues" evidence="1">
    <location>
        <begin position="708"/>
        <end position="718"/>
    </location>
</feature>
<feature type="compositionally biased region" description="Polar residues" evidence="1">
    <location>
        <begin position="2078"/>
        <end position="2089"/>
    </location>
</feature>
<feature type="region of interest" description="Disordered" evidence="1">
    <location>
        <begin position="1722"/>
        <end position="1744"/>
    </location>
</feature>
<feature type="region of interest" description="Disordered" evidence="1">
    <location>
        <begin position="947"/>
        <end position="998"/>
    </location>
</feature>
<feature type="compositionally biased region" description="Low complexity" evidence="1">
    <location>
        <begin position="1381"/>
        <end position="1399"/>
    </location>
</feature>
<feature type="region of interest" description="Disordered" evidence="1">
    <location>
        <begin position="2072"/>
        <end position="2091"/>
    </location>
</feature>
<feature type="region of interest" description="Disordered" evidence="1">
    <location>
        <begin position="301"/>
        <end position="337"/>
    </location>
</feature>
<dbReference type="Proteomes" id="UP000002630">
    <property type="component" value="Linkage Group LG02"/>
</dbReference>
<name>D7G719_ECTSI</name>
<keyword evidence="3" id="KW-1185">Reference proteome</keyword>
<dbReference type="eggNOG" id="ENOG502SCHA">
    <property type="taxonomic scope" value="Eukaryota"/>
</dbReference>
<reference evidence="2 3" key="1">
    <citation type="journal article" date="2010" name="Nature">
        <title>The Ectocarpus genome and the independent evolution of multicellularity in brown algae.</title>
        <authorList>
            <person name="Cock J.M."/>
            <person name="Sterck L."/>
            <person name="Rouze P."/>
            <person name="Scornet D."/>
            <person name="Allen A.E."/>
            <person name="Amoutzias G."/>
            <person name="Anthouard V."/>
            <person name="Artiguenave F."/>
            <person name="Aury J.M."/>
            <person name="Badger J.H."/>
            <person name="Beszteri B."/>
            <person name="Billiau K."/>
            <person name="Bonnet E."/>
            <person name="Bothwell J.H."/>
            <person name="Bowler C."/>
            <person name="Boyen C."/>
            <person name="Brownlee C."/>
            <person name="Carrano C.J."/>
            <person name="Charrier B."/>
            <person name="Cho G.Y."/>
            <person name="Coelho S.M."/>
            <person name="Collen J."/>
            <person name="Corre E."/>
            <person name="Da Silva C."/>
            <person name="Delage L."/>
            <person name="Delaroque N."/>
            <person name="Dittami S.M."/>
            <person name="Doulbeau S."/>
            <person name="Elias M."/>
            <person name="Farnham G."/>
            <person name="Gachon C.M."/>
            <person name="Gschloessl B."/>
            <person name="Heesch S."/>
            <person name="Jabbari K."/>
            <person name="Jubin C."/>
            <person name="Kawai H."/>
            <person name="Kimura K."/>
            <person name="Kloareg B."/>
            <person name="Kupper F.C."/>
            <person name="Lang D."/>
            <person name="Le Bail A."/>
            <person name="Leblanc C."/>
            <person name="Lerouge P."/>
            <person name="Lohr M."/>
            <person name="Lopez P.J."/>
            <person name="Martens C."/>
            <person name="Maumus F."/>
            <person name="Michel G."/>
            <person name="Miranda-Saavedra D."/>
            <person name="Morales J."/>
            <person name="Moreau H."/>
            <person name="Motomura T."/>
            <person name="Nagasato C."/>
            <person name="Napoli C.A."/>
            <person name="Nelson D.R."/>
            <person name="Nyvall-Collen P."/>
            <person name="Peters A.F."/>
            <person name="Pommier C."/>
            <person name="Potin P."/>
            <person name="Poulain J."/>
            <person name="Quesneville H."/>
            <person name="Read B."/>
            <person name="Rensing S.A."/>
            <person name="Ritter A."/>
            <person name="Rousvoal S."/>
            <person name="Samanta M."/>
            <person name="Samson G."/>
            <person name="Schroeder D.C."/>
            <person name="Segurens B."/>
            <person name="Strittmatter M."/>
            <person name="Tonon T."/>
            <person name="Tregear J.W."/>
            <person name="Valentin K."/>
            <person name="von Dassow P."/>
            <person name="Yamagishi T."/>
            <person name="Van de Peer Y."/>
            <person name="Wincker P."/>
        </authorList>
    </citation>
    <scope>NUCLEOTIDE SEQUENCE [LARGE SCALE GENOMIC DNA]</scope>
    <source>
        <strain evidence="3">Ec32 / CCAP1310/4</strain>
    </source>
</reference>
<feature type="region of interest" description="Disordered" evidence="1">
    <location>
        <begin position="1280"/>
        <end position="1401"/>
    </location>
</feature>
<dbReference type="EMBL" id="FN649035">
    <property type="protein sequence ID" value="CBJ25712.1"/>
    <property type="molecule type" value="Genomic_DNA"/>
</dbReference>
<protein>
    <submittedName>
        <fullName evidence="2">Uncharacterized protein</fullName>
    </submittedName>
</protein>
<feature type="region of interest" description="Disordered" evidence="1">
    <location>
        <begin position="1656"/>
        <end position="1693"/>
    </location>
</feature>
<feature type="compositionally biased region" description="Acidic residues" evidence="1">
    <location>
        <begin position="1320"/>
        <end position="1341"/>
    </location>
</feature>
<dbReference type="EMBL" id="FN649727">
    <property type="protein sequence ID" value="CBJ25712.1"/>
    <property type="molecule type" value="Genomic_DNA"/>
</dbReference>
<evidence type="ECO:0000313" key="2">
    <source>
        <dbReference type="EMBL" id="CBJ25712.1"/>
    </source>
</evidence>
<dbReference type="STRING" id="2880.D7G719"/>
<feature type="region of interest" description="Disordered" evidence="1">
    <location>
        <begin position="786"/>
        <end position="842"/>
    </location>
</feature>
<feature type="compositionally biased region" description="Low complexity" evidence="1">
    <location>
        <begin position="304"/>
        <end position="328"/>
    </location>
</feature>
<feature type="compositionally biased region" description="Gly residues" evidence="1">
    <location>
        <begin position="1032"/>
        <end position="1045"/>
    </location>
</feature>
<feature type="compositionally biased region" description="Polar residues" evidence="1">
    <location>
        <begin position="2107"/>
        <end position="2116"/>
    </location>
</feature>
<feature type="compositionally biased region" description="Polar residues" evidence="1">
    <location>
        <begin position="798"/>
        <end position="809"/>
    </location>
</feature>
<dbReference type="OrthoDB" id="10569598at2759"/>
<evidence type="ECO:0000256" key="1">
    <source>
        <dbReference type="SAM" id="MobiDB-lite"/>
    </source>
</evidence>
<feature type="compositionally biased region" description="Basic and acidic residues" evidence="1">
    <location>
        <begin position="1241"/>
        <end position="1250"/>
    </location>
</feature>
<evidence type="ECO:0000313" key="3">
    <source>
        <dbReference type="Proteomes" id="UP000002630"/>
    </source>
</evidence>
<feature type="compositionally biased region" description="Low complexity" evidence="1">
    <location>
        <begin position="1667"/>
        <end position="1693"/>
    </location>
</feature>
<feature type="region of interest" description="Disordered" evidence="1">
    <location>
        <begin position="695"/>
        <end position="740"/>
    </location>
</feature>
<feature type="region of interest" description="Disordered" evidence="1">
    <location>
        <begin position="598"/>
        <end position="627"/>
    </location>
</feature>
<feature type="compositionally biased region" description="Gly residues" evidence="1">
    <location>
        <begin position="812"/>
        <end position="829"/>
    </location>
</feature>
<feature type="compositionally biased region" description="Acidic residues" evidence="1">
    <location>
        <begin position="2208"/>
        <end position="2222"/>
    </location>
</feature>
<feature type="compositionally biased region" description="Gly residues" evidence="1">
    <location>
        <begin position="954"/>
        <end position="964"/>
    </location>
</feature>
<organism evidence="2 3">
    <name type="scientific">Ectocarpus siliculosus</name>
    <name type="common">Brown alga</name>
    <name type="synonym">Conferva siliculosa</name>
    <dbReference type="NCBI Taxonomy" id="2880"/>
    <lineage>
        <taxon>Eukaryota</taxon>
        <taxon>Sar</taxon>
        <taxon>Stramenopiles</taxon>
        <taxon>Ochrophyta</taxon>
        <taxon>PX clade</taxon>
        <taxon>Phaeophyceae</taxon>
        <taxon>Ectocarpales</taxon>
        <taxon>Ectocarpaceae</taxon>
        <taxon>Ectocarpus</taxon>
    </lineage>
</organism>
<proteinExistence type="predicted"/>